<feature type="domain" description="HTH myb-type" evidence="2">
    <location>
        <begin position="67"/>
        <end position="113"/>
    </location>
</feature>
<dbReference type="PANTHER" id="PTHR45614">
    <property type="entry name" value="MYB PROTEIN-RELATED"/>
    <property type="match status" value="1"/>
</dbReference>
<dbReference type="EMBL" id="MPUH01000608">
    <property type="protein sequence ID" value="OMJ76847.1"/>
    <property type="molecule type" value="Genomic_DNA"/>
</dbReference>
<feature type="domain" description="HTH myb-type" evidence="2">
    <location>
        <begin position="1"/>
        <end position="62"/>
    </location>
</feature>
<organism evidence="3 4">
    <name type="scientific">Stentor coeruleus</name>
    <dbReference type="NCBI Taxonomy" id="5963"/>
    <lineage>
        <taxon>Eukaryota</taxon>
        <taxon>Sar</taxon>
        <taxon>Alveolata</taxon>
        <taxon>Ciliophora</taxon>
        <taxon>Postciliodesmatophora</taxon>
        <taxon>Heterotrichea</taxon>
        <taxon>Heterotrichida</taxon>
        <taxon>Stentoridae</taxon>
        <taxon>Stentor</taxon>
    </lineage>
</organism>
<dbReference type="InterPro" id="IPR009057">
    <property type="entry name" value="Homeodomain-like_sf"/>
</dbReference>
<dbReference type="InterPro" id="IPR001005">
    <property type="entry name" value="SANT/Myb"/>
</dbReference>
<gene>
    <name evidence="3" type="ORF">SteCoe_23694</name>
</gene>
<dbReference type="AlphaFoldDB" id="A0A1R2BJ88"/>
<evidence type="ECO:0000259" key="1">
    <source>
        <dbReference type="PROSITE" id="PS50090"/>
    </source>
</evidence>
<dbReference type="GO" id="GO:0000981">
    <property type="term" value="F:DNA-binding transcription factor activity, RNA polymerase II-specific"/>
    <property type="evidence" value="ECO:0007669"/>
    <property type="project" value="TreeGrafter"/>
</dbReference>
<evidence type="ECO:0000259" key="2">
    <source>
        <dbReference type="PROSITE" id="PS51294"/>
    </source>
</evidence>
<protein>
    <recommendedName>
        <fullName evidence="5">Myb-like DNA-binding domain containing protein</fullName>
    </recommendedName>
</protein>
<dbReference type="SUPFAM" id="SSF46689">
    <property type="entry name" value="Homeodomain-like"/>
    <property type="match status" value="1"/>
</dbReference>
<keyword evidence="4" id="KW-1185">Reference proteome</keyword>
<dbReference type="Gene3D" id="1.10.10.60">
    <property type="entry name" value="Homeodomain-like"/>
    <property type="match status" value="2"/>
</dbReference>
<dbReference type="PROSITE" id="PS51294">
    <property type="entry name" value="HTH_MYB"/>
    <property type="match status" value="2"/>
</dbReference>
<evidence type="ECO:0008006" key="5">
    <source>
        <dbReference type="Google" id="ProtNLM"/>
    </source>
</evidence>
<reference evidence="3 4" key="1">
    <citation type="submission" date="2016-11" db="EMBL/GenBank/DDBJ databases">
        <title>The macronuclear genome of Stentor coeruleus: a giant cell with tiny introns.</title>
        <authorList>
            <person name="Slabodnick M."/>
            <person name="Ruby J.G."/>
            <person name="Reiff S.B."/>
            <person name="Swart E.C."/>
            <person name="Gosai S."/>
            <person name="Prabakaran S."/>
            <person name="Witkowska E."/>
            <person name="Larue G.E."/>
            <person name="Fisher S."/>
            <person name="Freeman R.M."/>
            <person name="Gunawardena J."/>
            <person name="Chu W."/>
            <person name="Stover N.A."/>
            <person name="Gregory B.D."/>
            <person name="Nowacki M."/>
            <person name="Derisi J."/>
            <person name="Roy S.W."/>
            <person name="Marshall W.F."/>
            <person name="Sood P."/>
        </authorList>
    </citation>
    <scope>NUCLEOTIDE SEQUENCE [LARGE SCALE GENOMIC DNA]</scope>
    <source>
        <strain evidence="3">WM001</strain>
    </source>
</reference>
<dbReference type="GO" id="GO:0000978">
    <property type="term" value="F:RNA polymerase II cis-regulatory region sequence-specific DNA binding"/>
    <property type="evidence" value="ECO:0007669"/>
    <property type="project" value="TreeGrafter"/>
</dbReference>
<dbReference type="PROSITE" id="PS50090">
    <property type="entry name" value="MYB_LIKE"/>
    <property type="match status" value="2"/>
</dbReference>
<comment type="caution">
    <text evidence="3">The sequence shown here is derived from an EMBL/GenBank/DDBJ whole genome shotgun (WGS) entry which is preliminary data.</text>
</comment>
<dbReference type="Pfam" id="PF13921">
    <property type="entry name" value="Myb_DNA-bind_6"/>
    <property type="match status" value="1"/>
</dbReference>
<dbReference type="SMART" id="SM00717">
    <property type="entry name" value="SANT"/>
    <property type="match status" value="2"/>
</dbReference>
<dbReference type="GO" id="GO:0005634">
    <property type="term" value="C:nucleus"/>
    <property type="evidence" value="ECO:0007669"/>
    <property type="project" value="TreeGrafter"/>
</dbReference>
<dbReference type="InterPro" id="IPR017930">
    <property type="entry name" value="Myb_dom"/>
</dbReference>
<feature type="domain" description="Myb-like" evidence="1">
    <location>
        <begin position="59"/>
        <end position="109"/>
    </location>
</feature>
<dbReference type="Proteomes" id="UP000187209">
    <property type="component" value="Unassembled WGS sequence"/>
</dbReference>
<evidence type="ECO:0000313" key="3">
    <source>
        <dbReference type="EMBL" id="OMJ76847.1"/>
    </source>
</evidence>
<dbReference type="CDD" id="cd00167">
    <property type="entry name" value="SANT"/>
    <property type="match status" value="2"/>
</dbReference>
<feature type="domain" description="Myb-like" evidence="1">
    <location>
        <begin position="7"/>
        <end position="58"/>
    </location>
</feature>
<dbReference type="InterPro" id="IPR050560">
    <property type="entry name" value="MYB_TF"/>
</dbReference>
<accession>A0A1R2BJ88</accession>
<name>A0A1R2BJ88_9CILI</name>
<dbReference type="PANTHER" id="PTHR45614:SF274">
    <property type="entry name" value="MYB-LIKE DNA-BINDING PROTEIN"/>
    <property type="match status" value="1"/>
</dbReference>
<evidence type="ECO:0000313" key="4">
    <source>
        <dbReference type="Proteomes" id="UP000187209"/>
    </source>
</evidence>
<sequence>MQFYRYRKTWTLEEDLVLKELADLYKGKNWVKIAHDVSIRINKTRTGKQCRERWTNKLKSDAESNDWTNEDIRKLFEIQGKIGNKWSEILPFFPRRSKNSIKNFFYSTIRRNIRRFNAGKTEDEKIKGEVKEFIKIPEIREILICEKSCEKSLLREKKLSDDGFWSMKMINDRLLDCPNNENIEDFGLLEIDENKSYEDENSPPLIDQSILWE</sequence>
<proteinExistence type="predicted"/>
<dbReference type="OrthoDB" id="304122at2759"/>